<keyword evidence="2" id="KW-1185">Reference proteome</keyword>
<dbReference type="InterPro" id="IPR010281">
    <property type="entry name" value="DUF885"/>
</dbReference>
<dbReference type="PANTHER" id="PTHR33361:SF16">
    <property type="entry name" value="DUF885 DOMAIN-CONTAINING PROTEIN"/>
    <property type="match status" value="1"/>
</dbReference>
<protein>
    <submittedName>
        <fullName evidence="1">DUF885 family protein</fullName>
    </submittedName>
</protein>
<organism evidence="1 2">
    <name type="scientific">Hymenobacter saemangeumensis</name>
    <dbReference type="NCBI Taxonomy" id="1084522"/>
    <lineage>
        <taxon>Bacteria</taxon>
        <taxon>Pseudomonadati</taxon>
        <taxon>Bacteroidota</taxon>
        <taxon>Cytophagia</taxon>
        <taxon>Cytophagales</taxon>
        <taxon>Hymenobacteraceae</taxon>
        <taxon>Hymenobacter</taxon>
    </lineage>
</organism>
<reference evidence="2" key="1">
    <citation type="journal article" date="2019" name="Int. J. Syst. Evol. Microbiol.">
        <title>The Global Catalogue of Microorganisms (GCM) 10K type strain sequencing project: providing services to taxonomists for standard genome sequencing and annotation.</title>
        <authorList>
            <consortium name="The Broad Institute Genomics Platform"/>
            <consortium name="The Broad Institute Genome Sequencing Center for Infectious Disease"/>
            <person name="Wu L."/>
            <person name="Ma J."/>
        </authorList>
    </citation>
    <scope>NUCLEOTIDE SEQUENCE [LARGE SCALE GENOMIC DNA]</scope>
    <source>
        <strain evidence="2">JCM 17923</strain>
    </source>
</reference>
<name>A0ABP8HY50_9BACT</name>
<comment type="caution">
    <text evidence="1">The sequence shown here is derived from an EMBL/GenBank/DDBJ whole genome shotgun (WGS) entry which is preliminary data.</text>
</comment>
<dbReference type="PANTHER" id="PTHR33361">
    <property type="entry name" value="GLR0591 PROTEIN"/>
    <property type="match status" value="1"/>
</dbReference>
<evidence type="ECO:0000313" key="1">
    <source>
        <dbReference type="EMBL" id="GAA4347275.1"/>
    </source>
</evidence>
<sequence length="604" mass="68026">MRLLTLAFVGFFLLYGGHARGQKRAAAPAARSAASPQLAALFERYWERSSQLFPLHAMSQGDNRYNDRLPNDQTQAFRDTLRHFYQRSLAQLQKFDRVRLSENDRVSYDIFRYRLQTDLAGLQLNNWMMPFTQFGGLPIMLAQLGAGTGSQPFRNAKDYDNWLARLHGFPAWADSAIVNMRRGLKAGVVLPRAVVSKMIPQLHALLPVEPGKSVFYGPFTTFPKSVAEADRQRLSAALAQALPTDVVAPYQRLIDFLEKEYLPQARASTGLGALPGGAQRYAHAVRYWTTTERKPEEIYQTGLREVARIRGEMERVKQQIGFKGDLTAYFNFVNTDSKFRPFKTEAEVLAAFAAIQQRLAPALPALFSRRPSTGFEVRATEAYRAASASAQYNRGAPDGSRPGIFYVPILDAGKYNIVANPAMEALFLHEAIPGHHYQVSLQQENASLPKFRRFGSYSAMSEGWALYCESLGSELGLYTDPYQRLGALGTEIHRAIRLVVDVGMHARGMTREEAIKYMMDNEAISEQSATTEIERYMAIPGQALSYKIGELKIQELRSRYQKQLGRNFSLRAFHDELLKDGAMPLAVLERKMDRWAARQAGPKK</sequence>
<accession>A0ABP8HY50</accession>
<dbReference type="Pfam" id="PF05960">
    <property type="entry name" value="DUF885"/>
    <property type="match status" value="1"/>
</dbReference>
<dbReference type="RefSeq" id="WP_345233014.1">
    <property type="nucleotide sequence ID" value="NZ_BAABGZ010000006.1"/>
</dbReference>
<proteinExistence type="predicted"/>
<dbReference type="Proteomes" id="UP001501153">
    <property type="component" value="Unassembled WGS sequence"/>
</dbReference>
<dbReference type="EMBL" id="BAABGZ010000006">
    <property type="protein sequence ID" value="GAA4347275.1"/>
    <property type="molecule type" value="Genomic_DNA"/>
</dbReference>
<gene>
    <name evidence="1" type="ORF">GCM10023185_02230</name>
</gene>
<evidence type="ECO:0000313" key="2">
    <source>
        <dbReference type="Proteomes" id="UP001501153"/>
    </source>
</evidence>